<evidence type="ECO:0000256" key="1">
    <source>
        <dbReference type="SAM" id="MobiDB-lite"/>
    </source>
</evidence>
<feature type="region of interest" description="Disordered" evidence="1">
    <location>
        <begin position="1"/>
        <end position="24"/>
    </location>
</feature>
<proteinExistence type="predicted"/>
<dbReference type="AlphaFoldDB" id="A0A383F6D0"/>
<feature type="compositionally biased region" description="Polar residues" evidence="1">
    <location>
        <begin position="11"/>
        <end position="24"/>
    </location>
</feature>
<protein>
    <submittedName>
        <fullName evidence="2">Uncharacterized protein</fullName>
    </submittedName>
</protein>
<reference evidence="2" key="1">
    <citation type="submission" date="2018-05" db="EMBL/GenBank/DDBJ databases">
        <authorList>
            <person name="Lanie J.A."/>
            <person name="Ng W.-L."/>
            <person name="Kazmierczak K.M."/>
            <person name="Andrzejewski T.M."/>
            <person name="Davidsen T.M."/>
            <person name="Wayne K.J."/>
            <person name="Tettelin H."/>
            <person name="Glass J.I."/>
            <person name="Rusch D."/>
            <person name="Podicherti R."/>
            <person name="Tsui H.-C.T."/>
            <person name="Winkler M.E."/>
        </authorList>
    </citation>
    <scope>NUCLEOTIDE SEQUENCE</scope>
</reference>
<sequence>MAYIGQPPFQEFTSAPSKDSFTGDGSTTAFDLAGEVAHGGENALEVFINNVRQEPGSGKAYTLGNDGSDANKRITFTAAPASGAAIYVINDKTNLTAIAPAATDLNGVELILDADADTSITADTDDRIDFKIAGVEHFSFSYSSGDTIIKPMVDAKDIKFQQYDGRTLLDINDGGY</sequence>
<accession>A0A383F6D0</accession>
<name>A0A383F6D0_9ZZZZ</name>
<gene>
    <name evidence="2" type="ORF">METZ01_LOCUS517373</name>
</gene>
<organism evidence="2">
    <name type="scientific">marine metagenome</name>
    <dbReference type="NCBI Taxonomy" id="408172"/>
    <lineage>
        <taxon>unclassified sequences</taxon>
        <taxon>metagenomes</taxon>
        <taxon>ecological metagenomes</taxon>
    </lineage>
</organism>
<dbReference type="EMBL" id="UINC01231815">
    <property type="protein sequence ID" value="SVE64519.1"/>
    <property type="molecule type" value="Genomic_DNA"/>
</dbReference>
<feature type="non-terminal residue" evidence="2">
    <location>
        <position position="176"/>
    </location>
</feature>
<evidence type="ECO:0000313" key="2">
    <source>
        <dbReference type="EMBL" id="SVE64519.1"/>
    </source>
</evidence>